<dbReference type="SUPFAM" id="SSF55729">
    <property type="entry name" value="Acyl-CoA N-acyltransferases (Nat)"/>
    <property type="match status" value="1"/>
</dbReference>
<protein>
    <recommendedName>
        <fullName evidence="3">N-acetyltransferase domain-containing protein</fullName>
    </recommendedName>
</protein>
<evidence type="ECO:0000313" key="1">
    <source>
        <dbReference type="EMBL" id="MDT8902774.1"/>
    </source>
</evidence>
<accession>A0ABU3P152</accession>
<evidence type="ECO:0000313" key="2">
    <source>
        <dbReference type="Proteomes" id="UP001254848"/>
    </source>
</evidence>
<sequence>MMRDNSPGEPAAWSIDAFRPADAEGVVKLYYSIYGDQYPVKAVYDPAELIRQNGDGDAYRVVARTAAGEIVGHIALYRSTPPNRDLYEQGQLMVRQDYRATDIAAKLFVSATVDVPERYGMEQIWGEAVCNHLVTQQMTAKRGFYATAVEVALMPGESYAKAFSRPSEDAGRVAILAVFHTYKAKPQTIFLPEVYEETLRILYSAYPFGHNFVRSRQDLPEGVATRAKVDVFAGAGVARVTLLTAGQDFAAYIEKVQQQVVAEGAAVIQFFLPLSWPHVGAAVAALRGCGCFLGGFLPRWFDGDGLLMQRVLAEPNFAGINLYTKQAKGILDVVYKDWQAVTRSG</sequence>
<dbReference type="Proteomes" id="UP001254848">
    <property type="component" value="Unassembled WGS sequence"/>
</dbReference>
<evidence type="ECO:0008006" key="3">
    <source>
        <dbReference type="Google" id="ProtNLM"/>
    </source>
</evidence>
<name>A0ABU3P152_9FIRM</name>
<proteinExistence type="predicted"/>
<comment type="caution">
    <text evidence="1">The sequence shown here is derived from an EMBL/GenBank/DDBJ whole genome shotgun (WGS) entry which is preliminary data.</text>
</comment>
<dbReference type="Gene3D" id="3.40.630.30">
    <property type="match status" value="1"/>
</dbReference>
<reference evidence="1 2" key="1">
    <citation type="submission" date="2023-07" db="EMBL/GenBank/DDBJ databases">
        <title>The novel representative of Negativicutes class, Anaeroselena agilis gen. nov. sp. nov.</title>
        <authorList>
            <person name="Prokofeva M.I."/>
            <person name="Elcheninov A.G."/>
            <person name="Klyukina A."/>
            <person name="Kublanov I.V."/>
            <person name="Frolov E.N."/>
            <person name="Podosokorskaya O.A."/>
        </authorList>
    </citation>
    <scope>NUCLEOTIDE SEQUENCE [LARGE SCALE GENOMIC DNA]</scope>
    <source>
        <strain evidence="1 2">4137-cl</strain>
    </source>
</reference>
<gene>
    <name evidence="1" type="ORF">Q4T40_16155</name>
</gene>
<dbReference type="InterPro" id="IPR016181">
    <property type="entry name" value="Acyl_CoA_acyltransferase"/>
</dbReference>
<dbReference type="EMBL" id="JAUOZS010000001">
    <property type="protein sequence ID" value="MDT8902774.1"/>
    <property type="molecule type" value="Genomic_DNA"/>
</dbReference>
<organism evidence="1 2">
    <name type="scientific">Anaeroselena agilis</name>
    <dbReference type="NCBI Taxonomy" id="3063788"/>
    <lineage>
        <taxon>Bacteria</taxon>
        <taxon>Bacillati</taxon>
        <taxon>Bacillota</taxon>
        <taxon>Negativicutes</taxon>
        <taxon>Acetonemataceae</taxon>
        <taxon>Anaeroselena</taxon>
    </lineage>
</organism>
<keyword evidence="2" id="KW-1185">Reference proteome</keyword>
<dbReference type="RefSeq" id="WP_413781247.1">
    <property type="nucleotide sequence ID" value="NZ_JAUOZS010000001.1"/>
</dbReference>